<evidence type="ECO:0000313" key="9">
    <source>
        <dbReference type="EMBL" id="KAL0265553.1"/>
    </source>
</evidence>
<keyword evidence="5" id="KW-0539">Nucleus</keyword>
<dbReference type="EMBL" id="JARGDH010000006">
    <property type="protein sequence ID" value="KAL0265553.1"/>
    <property type="molecule type" value="Genomic_DNA"/>
</dbReference>
<evidence type="ECO:0000259" key="8">
    <source>
        <dbReference type="PROSITE" id="PS51186"/>
    </source>
</evidence>
<dbReference type="SUPFAM" id="SSF47370">
    <property type="entry name" value="Bromodomain"/>
    <property type="match status" value="1"/>
</dbReference>
<dbReference type="InterPro" id="IPR036938">
    <property type="entry name" value="PAP2/HPO_sf"/>
</dbReference>
<dbReference type="GO" id="GO:0000123">
    <property type="term" value="C:histone acetyltransferase complex"/>
    <property type="evidence" value="ECO:0007669"/>
    <property type="project" value="TreeGrafter"/>
</dbReference>
<dbReference type="AlphaFoldDB" id="A0AAW2H735"/>
<evidence type="ECO:0000259" key="7">
    <source>
        <dbReference type="PROSITE" id="PS50014"/>
    </source>
</evidence>
<protein>
    <recommendedName>
        <fullName evidence="10">Histone acetyltransferase</fullName>
    </recommendedName>
</protein>
<dbReference type="PRINTS" id="PR00503">
    <property type="entry name" value="BROMODOMAIN"/>
</dbReference>
<accession>A0AAW2H735</accession>
<dbReference type="GO" id="GO:0010484">
    <property type="term" value="F:histone H3 acetyltransferase activity"/>
    <property type="evidence" value="ECO:0007669"/>
    <property type="project" value="TreeGrafter"/>
</dbReference>
<comment type="subcellular location">
    <subcellularLocation>
        <location evidence="1">Nucleus</location>
    </subcellularLocation>
</comment>
<feature type="domain" description="N-acetyltransferase" evidence="8">
    <location>
        <begin position="161"/>
        <end position="334"/>
    </location>
</feature>
<dbReference type="GO" id="GO:0045944">
    <property type="term" value="P:positive regulation of transcription by RNA polymerase II"/>
    <property type="evidence" value="ECO:0007669"/>
    <property type="project" value="TreeGrafter"/>
</dbReference>
<dbReference type="SUPFAM" id="SSF48317">
    <property type="entry name" value="Acid phosphatase/Vanadium-dependent haloperoxidase"/>
    <property type="match status" value="1"/>
</dbReference>
<feature type="domain" description="Bromo" evidence="7">
    <location>
        <begin position="409"/>
        <end position="479"/>
    </location>
</feature>
<dbReference type="Gene3D" id="1.20.920.10">
    <property type="entry name" value="Bromodomain-like"/>
    <property type="match status" value="1"/>
</dbReference>
<dbReference type="Pfam" id="PF01569">
    <property type="entry name" value="PAP2"/>
    <property type="match status" value="1"/>
</dbReference>
<dbReference type="InterPro" id="IPR001487">
    <property type="entry name" value="Bromodomain"/>
</dbReference>
<dbReference type="PROSITE" id="PS50014">
    <property type="entry name" value="BROMODOMAIN_2"/>
    <property type="match status" value="1"/>
</dbReference>
<evidence type="ECO:0000256" key="3">
    <source>
        <dbReference type="ARBA" id="ARBA00023117"/>
    </source>
</evidence>
<dbReference type="InterPro" id="IPR037800">
    <property type="entry name" value="GCN5"/>
</dbReference>
<keyword evidence="3 6" id="KW-0103">Bromodomain</keyword>
<dbReference type="Gene3D" id="3.40.630.30">
    <property type="match status" value="1"/>
</dbReference>
<dbReference type="GO" id="GO:0005634">
    <property type="term" value="C:nucleus"/>
    <property type="evidence" value="ECO:0007669"/>
    <property type="project" value="UniProtKB-SubCell"/>
</dbReference>
<keyword evidence="4" id="KW-0010">Activator</keyword>
<sequence>MAASLLCSFAALYYVSRLEPWRRLMFSKESHSREHMRQDLSVSSLALLFSVPITAAGVASCTAAGEVRALAATMVSFWASQCTASLVSEVLKVSVGECRPDYYSRRRSADLRKARDRQFLANGMKSFPSGHTAVAFSSATFTSLQKFISGTIHFKVLCPAQSYGRETLLLLVRAKELFQTQLPKMPREYILKQIFDAKHRTMCMFCGEEMVGAICFRMFFEQRFCEVVFLAVDFRSQIRGNGGFMVSLFKEYFKAEVARHGGGLQGGERSVETVASSMICYEALSFPVYLMTYADNSAIGFFKKQGFSRNIRFGGWAGYIKDYEGGTLMECMVYWDINYLSVHGAIDCAKEAVFRGISEEPIYGPISGEDVLLLDEFAWIRKEAVEDIRAHRREKAWENFLDYMLADLSANTAAWPFLQPVCAREVPDYYRVIKRPMDLSEMQRKADAGQYRCLADFESDFFLMINNCYHYNGSTTQYYKCAQNLEAYYHRRVAKHRNKPLIRGLCSSGDAGAAAA</sequence>
<dbReference type="Pfam" id="PF00439">
    <property type="entry name" value="Bromodomain"/>
    <property type="match status" value="1"/>
</dbReference>
<dbReference type="PANTHER" id="PTHR45750">
    <property type="entry name" value="GH11602P"/>
    <property type="match status" value="1"/>
</dbReference>
<dbReference type="SMART" id="SM00297">
    <property type="entry name" value="BROMO"/>
    <property type="match status" value="1"/>
</dbReference>
<dbReference type="PANTHER" id="PTHR45750:SF3">
    <property type="entry name" value="HISTONE ACETYLTRANSFERASE"/>
    <property type="match status" value="1"/>
</dbReference>
<evidence type="ECO:0000256" key="6">
    <source>
        <dbReference type="PROSITE-ProRule" id="PRU00035"/>
    </source>
</evidence>
<evidence type="ECO:0000256" key="2">
    <source>
        <dbReference type="ARBA" id="ARBA00008607"/>
    </source>
</evidence>
<dbReference type="InterPro" id="IPR000182">
    <property type="entry name" value="GNAT_dom"/>
</dbReference>
<dbReference type="InterPro" id="IPR036427">
    <property type="entry name" value="Bromodomain-like_sf"/>
</dbReference>
<dbReference type="Gene3D" id="1.20.144.10">
    <property type="entry name" value="Phosphatidic acid phosphatase type 2/haloperoxidase"/>
    <property type="match status" value="1"/>
</dbReference>
<reference evidence="9" key="1">
    <citation type="journal article" date="2024" name="Gigascience">
        <title>Chromosome-level genome of the poultry shaft louse Menopon gallinae provides insight into the host-switching and adaptive evolution of parasitic lice.</title>
        <authorList>
            <person name="Xu Y."/>
            <person name="Ma L."/>
            <person name="Liu S."/>
            <person name="Liang Y."/>
            <person name="Liu Q."/>
            <person name="He Z."/>
            <person name="Tian L."/>
            <person name="Duan Y."/>
            <person name="Cai W."/>
            <person name="Li H."/>
            <person name="Song F."/>
        </authorList>
    </citation>
    <scope>NUCLEOTIDE SEQUENCE</scope>
    <source>
        <strain evidence="9">Cailab_2023a</strain>
    </source>
</reference>
<comment type="caution">
    <text evidence="9">The sequence shown here is derived from an EMBL/GenBank/DDBJ whole genome shotgun (WGS) entry which is preliminary data.</text>
</comment>
<evidence type="ECO:0000256" key="1">
    <source>
        <dbReference type="ARBA" id="ARBA00004123"/>
    </source>
</evidence>
<dbReference type="InterPro" id="IPR016181">
    <property type="entry name" value="Acyl_CoA_acyltransferase"/>
</dbReference>
<proteinExistence type="inferred from homology"/>
<evidence type="ECO:0000256" key="4">
    <source>
        <dbReference type="ARBA" id="ARBA00023159"/>
    </source>
</evidence>
<name>A0AAW2H735_9NEOP</name>
<evidence type="ECO:0000256" key="5">
    <source>
        <dbReference type="ARBA" id="ARBA00023242"/>
    </source>
</evidence>
<evidence type="ECO:0008006" key="10">
    <source>
        <dbReference type="Google" id="ProtNLM"/>
    </source>
</evidence>
<gene>
    <name evidence="9" type="ORF">PYX00_011265</name>
</gene>
<dbReference type="InterPro" id="IPR000326">
    <property type="entry name" value="PAP2/HPO"/>
</dbReference>
<dbReference type="SUPFAM" id="SSF55729">
    <property type="entry name" value="Acyl-CoA N-acyltransferases (Nat)"/>
    <property type="match status" value="1"/>
</dbReference>
<dbReference type="PROSITE" id="PS51186">
    <property type="entry name" value="GNAT"/>
    <property type="match status" value="1"/>
</dbReference>
<comment type="similarity">
    <text evidence="2">Belongs to the acetyltransferase family. GCN5 subfamily.</text>
</comment>
<organism evidence="9">
    <name type="scientific">Menopon gallinae</name>
    <name type="common">poultry shaft louse</name>
    <dbReference type="NCBI Taxonomy" id="328185"/>
    <lineage>
        <taxon>Eukaryota</taxon>
        <taxon>Metazoa</taxon>
        <taxon>Ecdysozoa</taxon>
        <taxon>Arthropoda</taxon>
        <taxon>Hexapoda</taxon>
        <taxon>Insecta</taxon>
        <taxon>Pterygota</taxon>
        <taxon>Neoptera</taxon>
        <taxon>Paraneoptera</taxon>
        <taxon>Psocodea</taxon>
        <taxon>Troctomorpha</taxon>
        <taxon>Phthiraptera</taxon>
        <taxon>Amblycera</taxon>
        <taxon>Menoponidae</taxon>
        <taxon>Menopon</taxon>
    </lineage>
</organism>